<dbReference type="Proteomes" id="UP000094801">
    <property type="component" value="Unassembled WGS sequence"/>
</dbReference>
<keyword evidence="4" id="KW-1185">Reference proteome</keyword>
<accession>A0A1E4SW29</accession>
<feature type="compositionally biased region" description="Low complexity" evidence="2">
    <location>
        <begin position="41"/>
        <end position="51"/>
    </location>
</feature>
<dbReference type="OrthoDB" id="2420947at2759"/>
<proteinExistence type="predicted"/>
<reference evidence="4" key="1">
    <citation type="submission" date="2016-04" db="EMBL/GenBank/DDBJ databases">
        <title>Comparative genomics of biotechnologically important yeasts.</title>
        <authorList>
            <consortium name="DOE Joint Genome Institute"/>
            <person name="Riley R."/>
            <person name="Haridas S."/>
            <person name="Wolfe K.H."/>
            <person name="Lopes M.R."/>
            <person name="Hittinger C.T."/>
            <person name="Goker M."/>
            <person name="Salamov A."/>
            <person name="Wisecaver J."/>
            <person name="Long T.M."/>
            <person name="Aerts A.L."/>
            <person name="Barry K."/>
            <person name="Choi C."/>
            <person name="Clum A."/>
            <person name="Coughlan A.Y."/>
            <person name="Deshpande S."/>
            <person name="Douglass A.P."/>
            <person name="Hanson S.J."/>
            <person name="Klenk H.-P."/>
            <person name="Labutti K."/>
            <person name="Lapidus A."/>
            <person name="Lindquist E."/>
            <person name="Lipzen A."/>
            <person name="Meier-Kolthoff J.P."/>
            <person name="Ohm R.A."/>
            <person name="Otillar R.P."/>
            <person name="Pangilinan J."/>
            <person name="Peng Y."/>
            <person name="Rokas A."/>
            <person name="Rosa C.A."/>
            <person name="Scheuner C."/>
            <person name="Sibirny A.A."/>
            <person name="Slot J.C."/>
            <person name="Stielow J.B."/>
            <person name="Sun H."/>
            <person name="Kurtzman C.P."/>
            <person name="Blackwell M."/>
            <person name="Grigoriev I.V."/>
            <person name="Jeffries T.W."/>
        </authorList>
    </citation>
    <scope>NUCLEOTIDE SEQUENCE [LARGE SCALE GENOMIC DNA]</scope>
    <source>
        <strain evidence="4">NRRL YB-2248</strain>
    </source>
</reference>
<feature type="region of interest" description="Disordered" evidence="2">
    <location>
        <begin position="78"/>
        <end position="121"/>
    </location>
</feature>
<protein>
    <submittedName>
        <fullName evidence="3">Uncharacterized protein</fullName>
    </submittedName>
</protein>
<evidence type="ECO:0000313" key="4">
    <source>
        <dbReference type="Proteomes" id="UP000094801"/>
    </source>
</evidence>
<dbReference type="Pfam" id="PF13094">
    <property type="entry name" value="CENP-Q"/>
    <property type="match status" value="1"/>
</dbReference>
<keyword evidence="1" id="KW-0175">Coiled coil</keyword>
<evidence type="ECO:0000256" key="2">
    <source>
        <dbReference type="SAM" id="MobiDB-lite"/>
    </source>
</evidence>
<dbReference type="EMBL" id="KV453861">
    <property type="protein sequence ID" value="ODV83706.1"/>
    <property type="molecule type" value="Genomic_DNA"/>
</dbReference>
<name>A0A1E4SW29_9ASCO</name>
<feature type="coiled-coil region" evidence="1">
    <location>
        <begin position="241"/>
        <end position="272"/>
    </location>
</feature>
<sequence length="385" mass="44472">MIKNKLDRSKAKLRAKHSYSNGEESNRHGVSSNKIHKPSILGSQSSQTSKLLSTSQLGLMKTNEGSLVRGNATLFSDDEEGLSQTKTKMVKPKSKRGKPHHKKQREEKTYTEPDYSEGESKDVDEMIEIPSEDDEDEFYRKNANNKRVLHIYKSLVSKKLMYHKWVVLPPRIVEMLESILELYIEETISGISFQNRKDKLRFRNLVKDDLVTPLIRKLRSIRLPNGIKESHLDQEELYNDNIRLESNYNANLKQLRALEEEEQKEIALLKRETKFQANFKSRVGRHQKKMRSEIKALEQTLGDTSLLTALDDEKSNTHHTKSLNLAERSLEVDSDAHYDPSRDPDLQQAIENLSRHLTSVSRNVEPFEPMVDVLDRVSSLLQLLQ</sequence>
<gene>
    <name evidence="3" type="ORF">CANARDRAFT_29698</name>
</gene>
<evidence type="ECO:0000313" key="3">
    <source>
        <dbReference type="EMBL" id="ODV83706.1"/>
    </source>
</evidence>
<evidence type="ECO:0000256" key="1">
    <source>
        <dbReference type="SAM" id="Coils"/>
    </source>
</evidence>
<feature type="compositionally biased region" description="Basic and acidic residues" evidence="2">
    <location>
        <begin position="1"/>
        <end position="10"/>
    </location>
</feature>
<feature type="compositionally biased region" description="Polar residues" evidence="2">
    <location>
        <begin position="18"/>
        <end position="33"/>
    </location>
</feature>
<feature type="compositionally biased region" description="Basic residues" evidence="2">
    <location>
        <begin position="88"/>
        <end position="103"/>
    </location>
</feature>
<dbReference type="InterPro" id="IPR025212">
    <property type="entry name" value="CAD_CENP-Q"/>
</dbReference>
<organism evidence="3 4">
    <name type="scientific">[Candida] arabinofermentans NRRL YB-2248</name>
    <dbReference type="NCBI Taxonomy" id="983967"/>
    <lineage>
        <taxon>Eukaryota</taxon>
        <taxon>Fungi</taxon>
        <taxon>Dikarya</taxon>
        <taxon>Ascomycota</taxon>
        <taxon>Saccharomycotina</taxon>
        <taxon>Pichiomycetes</taxon>
        <taxon>Pichiales</taxon>
        <taxon>Pichiaceae</taxon>
        <taxon>Ogataea</taxon>
        <taxon>Ogataea/Candida clade</taxon>
    </lineage>
</organism>
<dbReference type="AlphaFoldDB" id="A0A1E4SW29"/>
<feature type="region of interest" description="Disordered" evidence="2">
    <location>
        <begin position="1"/>
        <end position="51"/>
    </location>
</feature>
<dbReference type="STRING" id="983967.A0A1E4SW29"/>